<evidence type="ECO:0000256" key="4">
    <source>
        <dbReference type="ARBA" id="ARBA00016506"/>
    </source>
</evidence>
<feature type="transmembrane region" description="Helical" evidence="11">
    <location>
        <begin position="65"/>
        <end position="86"/>
    </location>
</feature>
<feature type="transmembrane region" description="Helical" evidence="11">
    <location>
        <begin position="189"/>
        <end position="211"/>
    </location>
</feature>
<protein>
    <recommendedName>
        <fullName evidence="4">Putative glutamine transport system permease protein GlnP</fullName>
    </recommendedName>
</protein>
<evidence type="ECO:0000256" key="10">
    <source>
        <dbReference type="ARBA" id="ARBA00023136"/>
    </source>
</evidence>
<dbReference type="GO" id="GO:0022857">
    <property type="term" value="F:transmembrane transporter activity"/>
    <property type="evidence" value="ECO:0007669"/>
    <property type="project" value="InterPro"/>
</dbReference>
<dbReference type="Pfam" id="PF00528">
    <property type="entry name" value="BPD_transp_1"/>
    <property type="match status" value="1"/>
</dbReference>
<dbReference type="InterPro" id="IPR000515">
    <property type="entry name" value="MetI-like"/>
</dbReference>
<dbReference type="EMBL" id="AQQR01000022">
    <property type="protein sequence ID" value="OWU68355.1"/>
    <property type="molecule type" value="Genomic_DNA"/>
</dbReference>
<keyword evidence="8" id="KW-0029">Amino-acid transport</keyword>
<dbReference type="CDD" id="cd06261">
    <property type="entry name" value="TM_PBP2"/>
    <property type="match status" value="1"/>
</dbReference>
<proteinExistence type="inferred from homology"/>
<dbReference type="GO" id="GO:0043190">
    <property type="term" value="C:ATP-binding cassette (ABC) transporter complex"/>
    <property type="evidence" value="ECO:0007669"/>
    <property type="project" value="InterPro"/>
</dbReference>
<dbReference type="PROSITE" id="PS50928">
    <property type="entry name" value="ABC_TM1"/>
    <property type="match status" value="1"/>
</dbReference>
<comment type="subcellular location">
    <subcellularLocation>
        <location evidence="2">Cell inner membrane</location>
        <topology evidence="2">Multi-pass membrane protein</topology>
    </subcellularLocation>
    <subcellularLocation>
        <location evidence="11">Cell membrane</location>
        <topology evidence="11">Multi-pass membrane protein</topology>
    </subcellularLocation>
</comment>
<evidence type="ECO:0000313" key="14">
    <source>
        <dbReference type="Proteomes" id="UP000215377"/>
    </source>
</evidence>
<keyword evidence="10 11" id="KW-0472">Membrane</keyword>
<dbReference type="PANTHER" id="PTHR30614:SF20">
    <property type="entry name" value="GLUTAMINE TRANSPORT SYSTEM PERMEASE PROTEIN GLNP"/>
    <property type="match status" value="1"/>
</dbReference>
<keyword evidence="14" id="KW-1185">Reference proteome</keyword>
<evidence type="ECO:0000256" key="2">
    <source>
        <dbReference type="ARBA" id="ARBA00004429"/>
    </source>
</evidence>
<comment type="function">
    <text evidence="1">Part of the binding-protein-dependent transport system for glutamine; probably responsible for the translocation of the substrate across the membrane.</text>
</comment>
<evidence type="ECO:0000256" key="1">
    <source>
        <dbReference type="ARBA" id="ARBA00003159"/>
    </source>
</evidence>
<dbReference type="RefSeq" id="WP_088652539.1">
    <property type="nucleotide sequence ID" value="NZ_AQQR01000022.1"/>
</dbReference>
<keyword evidence="5 11" id="KW-0813">Transport</keyword>
<dbReference type="NCBIfam" id="TIGR01726">
    <property type="entry name" value="HEQRo_perm_3TM"/>
    <property type="match status" value="1"/>
</dbReference>
<evidence type="ECO:0000313" key="13">
    <source>
        <dbReference type="EMBL" id="OWU68355.1"/>
    </source>
</evidence>
<keyword evidence="9 11" id="KW-1133">Transmembrane helix</keyword>
<comment type="similarity">
    <text evidence="3">Belongs to the binding-protein-dependent transport system permease family. HisMQ subfamily.</text>
</comment>
<evidence type="ECO:0000256" key="8">
    <source>
        <dbReference type="ARBA" id="ARBA00022970"/>
    </source>
</evidence>
<dbReference type="InterPro" id="IPR035906">
    <property type="entry name" value="MetI-like_sf"/>
</dbReference>
<keyword evidence="6" id="KW-1003">Cell membrane</keyword>
<sequence length="224" mass="24103">MPGLDFDVILQRWPEFLVGARATIIYSGISLFFASAIGLAVALARMSRVTPLRWFARGYIDFVRGTPALVQIFFVYFGLPAIGINLSAPTAAVVALSINSGGYLAEIFRGGIASVDRGQAEAARSLGMSGAESMRRIILPQAVLRVVPAAAGEFTNLVKGTSLLSTISVTELTRVAQVIVGTTFRPIEAYLAIAVIYFILNAFIAQGAVWLERRLMRAQGLIHV</sequence>
<feature type="domain" description="ABC transmembrane type-1" evidence="12">
    <location>
        <begin position="20"/>
        <end position="208"/>
    </location>
</feature>
<dbReference type="SUPFAM" id="SSF161098">
    <property type="entry name" value="MetI-like"/>
    <property type="match status" value="1"/>
</dbReference>
<dbReference type="Proteomes" id="UP000215377">
    <property type="component" value="Unassembled WGS sequence"/>
</dbReference>
<gene>
    <name evidence="13" type="ORF">ATO3_24585</name>
</gene>
<dbReference type="PANTHER" id="PTHR30614">
    <property type="entry name" value="MEMBRANE COMPONENT OF AMINO ACID ABC TRANSPORTER"/>
    <property type="match status" value="1"/>
</dbReference>
<evidence type="ECO:0000256" key="7">
    <source>
        <dbReference type="ARBA" id="ARBA00022692"/>
    </source>
</evidence>
<comment type="caution">
    <text evidence="13">The sequence shown here is derived from an EMBL/GenBank/DDBJ whole genome shotgun (WGS) entry which is preliminary data.</text>
</comment>
<dbReference type="GO" id="GO:0006865">
    <property type="term" value="P:amino acid transport"/>
    <property type="evidence" value="ECO:0007669"/>
    <property type="project" value="UniProtKB-KW"/>
</dbReference>
<evidence type="ECO:0000256" key="5">
    <source>
        <dbReference type="ARBA" id="ARBA00022448"/>
    </source>
</evidence>
<dbReference type="AlphaFoldDB" id="A0A225NBX6"/>
<reference evidence="13 14" key="1">
    <citation type="submission" date="2013-04" db="EMBL/GenBank/DDBJ databases">
        <title>Oceanicola sp. 22II1-22F33 Genome Sequencing.</title>
        <authorList>
            <person name="Lai Q."/>
            <person name="Li G."/>
            <person name="Shao Z."/>
        </authorList>
    </citation>
    <scope>NUCLEOTIDE SEQUENCE [LARGE SCALE GENOMIC DNA]</scope>
    <source>
        <strain evidence="13 14">22II1-22F33</strain>
    </source>
</reference>
<dbReference type="Gene3D" id="1.10.3720.10">
    <property type="entry name" value="MetI-like"/>
    <property type="match status" value="1"/>
</dbReference>
<accession>A0A225NBX6</accession>
<dbReference type="OrthoDB" id="9814550at2"/>
<feature type="transmembrane region" description="Helical" evidence="11">
    <location>
        <begin position="24"/>
        <end position="44"/>
    </location>
</feature>
<evidence type="ECO:0000256" key="3">
    <source>
        <dbReference type="ARBA" id="ARBA00010072"/>
    </source>
</evidence>
<evidence type="ECO:0000259" key="12">
    <source>
        <dbReference type="PROSITE" id="PS50928"/>
    </source>
</evidence>
<evidence type="ECO:0000256" key="11">
    <source>
        <dbReference type="RuleBase" id="RU363032"/>
    </source>
</evidence>
<dbReference type="InterPro" id="IPR010065">
    <property type="entry name" value="AA_ABC_transptr_permease_3TM"/>
</dbReference>
<evidence type="ECO:0000256" key="6">
    <source>
        <dbReference type="ARBA" id="ARBA00022475"/>
    </source>
</evidence>
<evidence type="ECO:0000256" key="9">
    <source>
        <dbReference type="ARBA" id="ARBA00022989"/>
    </source>
</evidence>
<keyword evidence="7 11" id="KW-0812">Transmembrane</keyword>
<name>A0A225NBX6_9RHOB</name>
<organism evidence="13 14">
    <name type="scientific">Marinibacterium profundimaris</name>
    <dbReference type="NCBI Taxonomy" id="1679460"/>
    <lineage>
        <taxon>Bacteria</taxon>
        <taxon>Pseudomonadati</taxon>
        <taxon>Pseudomonadota</taxon>
        <taxon>Alphaproteobacteria</taxon>
        <taxon>Rhodobacterales</taxon>
        <taxon>Paracoccaceae</taxon>
        <taxon>Marinibacterium</taxon>
    </lineage>
</organism>
<dbReference type="FunFam" id="1.10.3720.10:FF:000033">
    <property type="entry name" value="Polar amino acid ABC transporter permease"/>
    <property type="match status" value="1"/>
</dbReference>
<dbReference type="InterPro" id="IPR043429">
    <property type="entry name" value="ArtM/GltK/GlnP/TcyL/YhdX-like"/>
</dbReference>